<sequence length="328" mass="35901">MGLMNRVLSALGSTSAAKVYYFLRGYSSTSYLDPELDIALVTGGCNGLGANIVKRLRARKIPVVVLDIADPEDRVEGVYYIKCDVSSREQVIDAADVIKQEIGDITVLINNAAITHGKTLVDLTFEEIERCMAVNLISQFYTVKACLPGMLKLRRGYFVIVSSVMAYIGPVKLTVDMVTKGGEGAYAASKGGLLGLYESLTYEVGPNAEKDSGIRTILVATGQMATSLFEGVKSPHKFTAPVLDTSIVADRIMLALERGEQGRVTMPTYAKFMPLMRSMPRSWMTIMRYLSGVDRGMNLYMGNGRSDMYQRNDAELSNGNGKSHEHSE</sequence>
<organism evidence="1 2">
    <name type="scientific">Lipomyces kononenkoae</name>
    <name type="common">Yeast</name>
    <dbReference type="NCBI Taxonomy" id="34357"/>
    <lineage>
        <taxon>Eukaryota</taxon>
        <taxon>Fungi</taxon>
        <taxon>Dikarya</taxon>
        <taxon>Ascomycota</taxon>
        <taxon>Saccharomycotina</taxon>
        <taxon>Lipomycetes</taxon>
        <taxon>Lipomycetales</taxon>
        <taxon>Lipomycetaceae</taxon>
        <taxon>Lipomyces</taxon>
    </lineage>
</organism>
<comment type="caution">
    <text evidence="1">The sequence shown here is derived from an EMBL/GenBank/DDBJ whole genome shotgun (WGS) entry which is preliminary data.</text>
</comment>
<accession>A0ACC3T734</accession>
<dbReference type="EMBL" id="MU971344">
    <property type="protein sequence ID" value="KAK9239758.1"/>
    <property type="molecule type" value="Genomic_DNA"/>
</dbReference>
<reference evidence="2" key="1">
    <citation type="journal article" date="2024" name="Front. Bioeng. Biotechnol.">
        <title>Genome-scale model development and genomic sequencing of the oleaginous clade Lipomyces.</title>
        <authorList>
            <person name="Czajka J.J."/>
            <person name="Han Y."/>
            <person name="Kim J."/>
            <person name="Mondo S.J."/>
            <person name="Hofstad B.A."/>
            <person name="Robles A."/>
            <person name="Haridas S."/>
            <person name="Riley R."/>
            <person name="LaButti K."/>
            <person name="Pangilinan J."/>
            <person name="Andreopoulos W."/>
            <person name="Lipzen A."/>
            <person name="Yan J."/>
            <person name="Wang M."/>
            <person name="Ng V."/>
            <person name="Grigoriev I.V."/>
            <person name="Spatafora J.W."/>
            <person name="Magnuson J.K."/>
            <person name="Baker S.E."/>
            <person name="Pomraning K.R."/>
        </authorList>
    </citation>
    <scope>NUCLEOTIDE SEQUENCE [LARGE SCALE GENOMIC DNA]</scope>
    <source>
        <strain evidence="2">CBS 7786</strain>
    </source>
</reference>
<protein>
    <submittedName>
        <fullName evidence="1">Uncharacterized protein</fullName>
    </submittedName>
</protein>
<evidence type="ECO:0000313" key="1">
    <source>
        <dbReference type="EMBL" id="KAK9239758.1"/>
    </source>
</evidence>
<name>A0ACC3T734_LIPKO</name>
<dbReference type="Proteomes" id="UP001433508">
    <property type="component" value="Unassembled WGS sequence"/>
</dbReference>
<proteinExistence type="predicted"/>
<gene>
    <name evidence="1" type="ORF">V1525DRAFT_454729</name>
</gene>
<keyword evidence="2" id="KW-1185">Reference proteome</keyword>
<evidence type="ECO:0000313" key="2">
    <source>
        <dbReference type="Proteomes" id="UP001433508"/>
    </source>
</evidence>